<evidence type="ECO:0000313" key="3">
    <source>
        <dbReference type="Proteomes" id="UP000762703"/>
    </source>
</evidence>
<dbReference type="AlphaFoldDB" id="A0A8T3VGD0"/>
<feature type="transmembrane region" description="Helical" evidence="1">
    <location>
        <begin position="103"/>
        <end position="128"/>
    </location>
</feature>
<organism evidence="2 3">
    <name type="scientific">Methanobrevibacter millerae</name>
    <dbReference type="NCBI Taxonomy" id="230361"/>
    <lineage>
        <taxon>Archaea</taxon>
        <taxon>Methanobacteriati</taxon>
        <taxon>Methanobacteriota</taxon>
        <taxon>Methanomada group</taxon>
        <taxon>Methanobacteria</taxon>
        <taxon>Methanobacteriales</taxon>
        <taxon>Methanobacteriaceae</taxon>
        <taxon>Methanobrevibacter</taxon>
    </lineage>
</organism>
<dbReference type="Proteomes" id="UP000762703">
    <property type="component" value="Unassembled WGS sequence"/>
</dbReference>
<dbReference type="EMBL" id="SUTE01000042">
    <property type="protein sequence ID" value="MBE6505216.1"/>
    <property type="molecule type" value="Genomic_DNA"/>
</dbReference>
<reference evidence="2" key="1">
    <citation type="submission" date="2019-04" db="EMBL/GenBank/DDBJ databases">
        <title>Evolution of Biomass-Degrading Anaerobic Consortia Revealed by Metagenomics.</title>
        <authorList>
            <person name="Peng X."/>
        </authorList>
    </citation>
    <scope>NUCLEOTIDE SEQUENCE</scope>
    <source>
        <strain evidence="2">SIG12</strain>
    </source>
</reference>
<feature type="transmembrane region" description="Helical" evidence="1">
    <location>
        <begin position="12"/>
        <end position="41"/>
    </location>
</feature>
<evidence type="ECO:0000313" key="2">
    <source>
        <dbReference type="EMBL" id="MBE6505216.1"/>
    </source>
</evidence>
<sequence length="279" mass="30356">MAIKELKSIDIASYTIISTGIATLISIIISIIIVGIFAASVQNSIGVMMYIIPTIVFGTMICSIFLYFSQGYLYNVLSKKLGFIKLDIEGDYIKKVSAKETGLIFGVITLILILVVYLALSLIIPLFISSLMTLLMYASQTDVATYVYQLMFIISNPTSIAVGIIGSTIIVSVFTLLGVYIYNVLANSERGILVKLSKEGKFTQLDSIPPVNFAIAMGAISLILNIIMAIILIISGVQIFNALIDVLLGFFITFIASLIIAAFYNFLAPKIGKLNVELE</sequence>
<evidence type="ECO:0000256" key="1">
    <source>
        <dbReference type="SAM" id="Phobius"/>
    </source>
</evidence>
<feature type="transmembrane region" description="Helical" evidence="1">
    <location>
        <begin position="160"/>
        <end position="182"/>
    </location>
</feature>
<feature type="transmembrane region" description="Helical" evidence="1">
    <location>
        <begin position="246"/>
        <end position="267"/>
    </location>
</feature>
<feature type="transmembrane region" description="Helical" evidence="1">
    <location>
        <begin position="47"/>
        <end position="68"/>
    </location>
</feature>
<feature type="transmembrane region" description="Helical" evidence="1">
    <location>
        <begin position="213"/>
        <end position="234"/>
    </location>
</feature>
<protein>
    <submittedName>
        <fullName evidence="2">Uncharacterized protein</fullName>
    </submittedName>
</protein>
<keyword evidence="1" id="KW-0812">Transmembrane</keyword>
<keyword evidence="1" id="KW-0472">Membrane</keyword>
<keyword evidence="1" id="KW-1133">Transmembrane helix</keyword>
<proteinExistence type="predicted"/>
<name>A0A8T3VGD0_9EURY</name>
<accession>A0A8T3VGD0</accession>
<dbReference type="RefSeq" id="WP_303736856.1">
    <property type="nucleotide sequence ID" value="NZ_SUTE01000042.1"/>
</dbReference>
<gene>
    <name evidence="2" type="ORF">E7Z73_05680</name>
</gene>
<comment type="caution">
    <text evidence="2">The sequence shown here is derived from an EMBL/GenBank/DDBJ whole genome shotgun (WGS) entry which is preliminary data.</text>
</comment>